<dbReference type="Proteomes" id="UP001165064">
    <property type="component" value="Unassembled WGS sequence"/>
</dbReference>
<keyword evidence="2" id="KW-1185">Reference proteome</keyword>
<sequence>MSLYRVPDTSKTDGPAGDLRTPISKEAPPTIATKYIRPNNVGIAINLQMDYLLMKKSQLMKFLLGSKITLSVMITILSYLANDKLASYYSVYNFPPERETWKSILQLFLIDMFKEDLFNFLLQSALTIGLTCVALYFKTGFLKFESDDVPKNLERYFGTDFSIFQKTNSPNDKAFKNLDKQLQKESKVISYREVPIAFIVKQDKAVVEKLKSKSEEQKQKKKSKTNNKTGSGAGTGNKDETGSETNVTKTSKKTTTATSTSEDGAYQVTGLGIRRVYIKSGILNELLLLEMKDPSVKKLYMDVYSFEKQDIDILTNAGFVLESETTLTDFVLGGIFRISVKHFVWVKPEELVNN</sequence>
<comment type="caution">
    <text evidence="1">The sequence shown here is derived from an EMBL/GenBank/DDBJ whole genome shotgun (WGS) entry which is preliminary data.</text>
</comment>
<protein>
    <submittedName>
        <fullName evidence="1">Unnamed protein product</fullName>
    </submittedName>
</protein>
<evidence type="ECO:0000313" key="1">
    <source>
        <dbReference type="EMBL" id="GME73287.1"/>
    </source>
</evidence>
<organism evidence="1 2">
    <name type="scientific">Ambrosiozyma monospora</name>
    <name type="common">Yeast</name>
    <name type="synonym">Endomycopsis monosporus</name>
    <dbReference type="NCBI Taxonomy" id="43982"/>
    <lineage>
        <taxon>Eukaryota</taxon>
        <taxon>Fungi</taxon>
        <taxon>Dikarya</taxon>
        <taxon>Ascomycota</taxon>
        <taxon>Saccharomycotina</taxon>
        <taxon>Pichiomycetes</taxon>
        <taxon>Pichiales</taxon>
        <taxon>Pichiaceae</taxon>
        <taxon>Ambrosiozyma</taxon>
    </lineage>
</organism>
<evidence type="ECO:0000313" key="2">
    <source>
        <dbReference type="Proteomes" id="UP001165064"/>
    </source>
</evidence>
<accession>A0ACB5SUJ3</accession>
<name>A0ACB5SUJ3_AMBMO</name>
<dbReference type="EMBL" id="BSXS01000641">
    <property type="protein sequence ID" value="GME73287.1"/>
    <property type="molecule type" value="Genomic_DNA"/>
</dbReference>
<gene>
    <name evidence="1" type="ORF">Amon02_000133800</name>
</gene>
<proteinExistence type="predicted"/>
<reference evidence="1" key="1">
    <citation type="submission" date="2023-04" db="EMBL/GenBank/DDBJ databases">
        <title>Ambrosiozyma monospora NBRC 10751.</title>
        <authorList>
            <person name="Ichikawa N."/>
            <person name="Sato H."/>
            <person name="Tonouchi N."/>
        </authorList>
    </citation>
    <scope>NUCLEOTIDE SEQUENCE</scope>
    <source>
        <strain evidence="1">NBRC 10751</strain>
    </source>
</reference>